<evidence type="ECO:0000313" key="2">
    <source>
        <dbReference type="EMBL" id="KIR39124.1"/>
    </source>
</evidence>
<dbReference type="HOGENOM" id="CLU_1170598_0_0_1"/>
<gene>
    <name evidence="2" type="ORF">I313_04721</name>
</gene>
<dbReference type="EMBL" id="KN847907">
    <property type="protein sequence ID" value="KIR39124.1"/>
    <property type="molecule type" value="Genomic_DNA"/>
</dbReference>
<sequence length="249" mass="27024">MLTPSSHPPQTPLLIPQLLGNSRPRHTLLPPTLQMSTLHSPLGTTTGRQTKNQSPKQKGFASYLPLSPTPLLRKRLGTPPPPQLMNTTATLGKELRTALEGENRRETKGPEAKTAHLTVQPHPQGEELGSSFSKFDDRSGNRDGEGNGGVFGLREGDGGKGGDATSSTLDVKEEGEGRMRCERYERGEESEGGNKTWNGNLNSTEHIYPSFHSPAHLLILPNPTASFHLPPITKTTTILRPIHLLPPPP</sequence>
<accession>A0A0D0UY88</accession>
<feature type="compositionally biased region" description="Basic and acidic residues" evidence="1">
    <location>
        <begin position="134"/>
        <end position="145"/>
    </location>
</feature>
<dbReference type="Proteomes" id="UP000053392">
    <property type="component" value="Unassembled WGS sequence"/>
</dbReference>
<dbReference type="AlphaFoldDB" id="A0A0D0UY88"/>
<evidence type="ECO:0000313" key="3">
    <source>
        <dbReference type="Proteomes" id="UP000053392"/>
    </source>
</evidence>
<name>A0A0D0UY88_9TREE</name>
<proteinExistence type="predicted"/>
<feature type="compositionally biased region" description="Basic and acidic residues" evidence="1">
    <location>
        <begin position="93"/>
        <end position="114"/>
    </location>
</feature>
<organism evidence="2 3">
    <name type="scientific">Cryptococcus deuterogattii Ram5</name>
    <dbReference type="NCBI Taxonomy" id="1296110"/>
    <lineage>
        <taxon>Eukaryota</taxon>
        <taxon>Fungi</taxon>
        <taxon>Dikarya</taxon>
        <taxon>Basidiomycota</taxon>
        <taxon>Agaricomycotina</taxon>
        <taxon>Tremellomycetes</taxon>
        <taxon>Tremellales</taxon>
        <taxon>Cryptococcaceae</taxon>
        <taxon>Cryptococcus</taxon>
        <taxon>Cryptococcus gattii species complex</taxon>
    </lineage>
</organism>
<feature type="region of interest" description="Disordered" evidence="1">
    <location>
        <begin position="1"/>
        <end position="179"/>
    </location>
</feature>
<reference evidence="2 3" key="1">
    <citation type="submission" date="2015-01" db="EMBL/GenBank/DDBJ databases">
        <title>The Genome Sequence of Cryptococcus gattii Ram5.</title>
        <authorList>
            <consortium name="The Broad Institute Genomics Platform"/>
            <person name="Cuomo C."/>
            <person name="Litvintseva A."/>
            <person name="Chen Y."/>
            <person name="Heitman J."/>
            <person name="Sun S."/>
            <person name="Springer D."/>
            <person name="Dromer F."/>
            <person name="Young S."/>
            <person name="Zeng Q."/>
            <person name="Gargeya S."/>
            <person name="Abouelleil A."/>
            <person name="Alvarado L."/>
            <person name="Chapman S.B."/>
            <person name="Gainer-Dewar J."/>
            <person name="Goldberg J."/>
            <person name="Griggs A."/>
            <person name="Gujja S."/>
            <person name="Hansen M."/>
            <person name="Howarth C."/>
            <person name="Imamovic A."/>
            <person name="Larimer J."/>
            <person name="Murphy C."/>
            <person name="Naylor J."/>
            <person name="Pearson M."/>
            <person name="Priest M."/>
            <person name="Roberts A."/>
            <person name="Saif S."/>
            <person name="Shea T."/>
            <person name="Sykes S."/>
            <person name="Wortman J."/>
            <person name="Nusbaum C."/>
            <person name="Birren B."/>
        </authorList>
    </citation>
    <scope>NUCLEOTIDE SEQUENCE [LARGE SCALE GENOMIC DNA]</scope>
    <source>
        <strain evidence="2 3">Ram5</strain>
    </source>
</reference>
<feature type="compositionally biased region" description="Pro residues" evidence="1">
    <location>
        <begin position="1"/>
        <end position="11"/>
    </location>
</feature>
<feature type="compositionally biased region" description="Polar residues" evidence="1">
    <location>
        <begin position="33"/>
        <end position="56"/>
    </location>
</feature>
<keyword evidence="3" id="KW-1185">Reference proteome</keyword>
<feature type="compositionally biased region" description="Basic and acidic residues" evidence="1">
    <location>
        <begin position="170"/>
        <end position="179"/>
    </location>
</feature>
<protein>
    <submittedName>
        <fullName evidence="2">Uncharacterized protein</fullName>
    </submittedName>
</protein>
<evidence type="ECO:0000256" key="1">
    <source>
        <dbReference type="SAM" id="MobiDB-lite"/>
    </source>
</evidence>